<reference evidence="4 5" key="1">
    <citation type="submission" date="2018-12" db="EMBL/GenBank/DDBJ databases">
        <title>Vibrio sp. isolated from China Sea.</title>
        <authorList>
            <person name="Li Y."/>
        </authorList>
    </citation>
    <scope>NUCLEOTIDE SEQUENCE [LARGE SCALE GENOMIC DNA]</scope>
    <source>
        <strain evidence="4 5">BEI207</strain>
    </source>
</reference>
<dbReference type="Proteomes" id="UP000268973">
    <property type="component" value="Unassembled WGS sequence"/>
</dbReference>
<keyword evidence="1" id="KW-0472">Membrane</keyword>
<dbReference type="PROSITE" id="PS50883">
    <property type="entry name" value="EAL"/>
    <property type="match status" value="1"/>
</dbReference>
<dbReference type="CDD" id="cd01949">
    <property type="entry name" value="GGDEF"/>
    <property type="match status" value="1"/>
</dbReference>
<feature type="transmembrane region" description="Helical" evidence="1">
    <location>
        <begin position="95"/>
        <end position="123"/>
    </location>
</feature>
<dbReference type="Gene3D" id="3.30.70.270">
    <property type="match status" value="1"/>
</dbReference>
<dbReference type="SUPFAM" id="SSF55073">
    <property type="entry name" value="Nucleotide cyclase"/>
    <property type="match status" value="1"/>
</dbReference>
<organism evidence="4 5">
    <name type="scientific">Vibrio aquaticus</name>
    <dbReference type="NCBI Taxonomy" id="2496559"/>
    <lineage>
        <taxon>Bacteria</taxon>
        <taxon>Pseudomonadati</taxon>
        <taxon>Pseudomonadota</taxon>
        <taxon>Gammaproteobacteria</taxon>
        <taxon>Vibrionales</taxon>
        <taxon>Vibrionaceae</taxon>
        <taxon>Vibrio</taxon>
    </lineage>
</organism>
<proteinExistence type="predicted"/>
<dbReference type="InterPro" id="IPR050706">
    <property type="entry name" value="Cyclic-di-GMP_PDE-like"/>
</dbReference>
<evidence type="ECO:0000313" key="4">
    <source>
        <dbReference type="EMBL" id="RTZ16757.1"/>
    </source>
</evidence>
<feature type="transmembrane region" description="Helical" evidence="1">
    <location>
        <begin position="67"/>
        <end position="83"/>
    </location>
</feature>
<protein>
    <submittedName>
        <fullName evidence="4">Bifunctional diguanylate cyclase/phosphodiesterase</fullName>
    </submittedName>
</protein>
<dbReference type="CDD" id="cd01948">
    <property type="entry name" value="EAL"/>
    <property type="match status" value="1"/>
</dbReference>
<keyword evidence="1" id="KW-0812">Transmembrane</keyword>
<dbReference type="Pfam" id="PF00563">
    <property type="entry name" value="EAL"/>
    <property type="match status" value="1"/>
</dbReference>
<evidence type="ECO:0000256" key="1">
    <source>
        <dbReference type="SAM" id="Phobius"/>
    </source>
</evidence>
<dbReference type="RefSeq" id="WP_126573779.1">
    <property type="nucleotide sequence ID" value="NZ_RXZH01000002.1"/>
</dbReference>
<feature type="transmembrane region" description="Helical" evidence="1">
    <location>
        <begin position="135"/>
        <end position="155"/>
    </location>
</feature>
<feature type="domain" description="EAL" evidence="2">
    <location>
        <begin position="340"/>
        <end position="591"/>
    </location>
</feature>
<dbReference type="InterPro" id="IPR043128">
    <property type="entry name" value="Rev_trsase/Diguanyl_cyclase"/>
</dbReference>
<keyword evidence="1" id="KW-1133">Transmembrane helix</keyword>
<dbReference type="GO" id="GO:0071111">
    <property type="term" value="F:cyclic-guanylate-specific phosphodiesterase activity"/>
    <property type="evidence" value="ECO:0007669"/>
    <property type="project" value="InterPro"/>
</dbReference>
<feature type="transmembrane region" description="Helical" evidence="1">
    <location>
        <begin position="16"/>
        <end position="36"/>
    </location>
</feature>
<name>A0A3S0MPL8_9VIBR</name>
<dbReference type="PANTHER" id="PTHR33121">
    <property type="entry name" value="CYCLIC DI-GMP PHOSPHODIESTERASE PDEF"/>
    <property type="match status" value="1"/>
</dbReference>
<dbReference type="PROSITE" id="PS50887">
    <property type="entry name" value="GGDEF"/>
    <property type="match status" value="1"/>
</dbReference>
<accession>A0A3S0MPL8</accession>
<feature type="domain" description="GGDEF" evidence="3">
    <location>
        <begin position="197"/>
        <end position="331"/>
    </location>
</feature>
<dbReference type="SUPFAM" id="SSF141868">
    <property type="entry name" value="EAL domain-like"/>
    <property type="match status" value="1"/>
</dbReference>
<dbReference type="Pfam" id="PF00990">
    <property type="entry name" value="GGDEF"/>
    <property type="match status" value="1"/>
</dbReference>
<dbReference type="SMART" id="SM00267">
    <property type="entry name" value="GGDEF"/>
    <property type="match status" value="1"/>
</dbReference>
<evidence type="ECO:0000259" key="2">
    <source>
        <dbReference type="PROSITE" id="PS50883"/>
    </source>
</evidence>
<dbReference type="EMBL" id="RXZH01000002">
    <property type="protein sequence ID" value="RTZ16757.1"/>
    <property type="molecule type" value="Genomic_DNA"/>
</dbReference>
<comment type="caution">
    <text evidence="4">The sequence shown here is derived from an EMBL/GenBank/DDBJ whole genome shotgun (WGS) entry which is preliminary data.</text>
</comment>
<dbReference type="PANTHER" id="PTHR33121:SF71">
    <property type="entry name" value="OXYGEN SENSOR PROTEIN DOSP"/>
    <property type="match status" value="1"/>
</dbReference>
<sequence length="591" mass="66986">MRITKELQHLNTQNKVIKYGLMAVYTLAVYLISYTLIMEHQLVSWFYLIFPIAMLVAYVSQSHKVKLSASILSLIVLFGGGIVEPLKLDAIEESFIVLPLCYIILFPGSLWPIAICAGLIVSYLVDLPPEEFDEFIEDAIEVAFITVFATIMTYFQQKSEKQSYQYKRASLTDYLTKLPNRKAFFAAVERLESKGELDYAALQIGLDNLKNVNDNLGYGYGDQLLLKFSQKVASVVGDDISLYRLGGDDLIAIIPIHSGNLAPVEKIMDGLRLDYDSICNIHNTSHRLRYYAGIALLSDAQNNIKVWGKNVDVALAKSKKRGDSTIQWYDDELMNETIRDHQVEIELKGAIANKQLYLVYQPKVNVKDGSIIGAEALLRWQHPDLGLVPPFDFIGIAEKTAEIIPIGRWVIEEAIRQGCEWHHKGYNICISINVSSVQFSHDDIFPFIKETLERCQLPPQYLQIEITETAMMDKYSHVAETCHQLRDIGVSIAIDDFGVEYSSLNYLKKLPIDVVKIDKSFIDECVQDKTDHMIVRTIIQMAHNLGKTAIAEGVESNEQLVLLKAENCHQFQGYLFSKPILPNEFESLLKR</sequence>
<dbReference type="AlphaFoldDB" id="A0A3S0MPL8"/>
<evidence type="ECO:0000259" key="3">
    <source>
        <dbReference type="PROSITE" id="PS50887"/>
    </source>
</evidence>
<dbReference type="Gene3D" id="3.20.20.450">
    <property type="entry name" value="EAL domain"/>
    <property type="match status" value="1"/>
</dbReference>
<evidence type="ECO:0000313" key="5">
    <source>
        <dbReference type="Proteomes" id="UP000268973"/>
    </source>
</evidence>
<dbReference type="NCBIfam" id="TIGR00254">
    <property type="entry name" value="GGDEF"/>
    <property type="match status" value="1"/>
</dbReference>
<dbReference type="InterPro" id="IPR001633">
    <property type="entry name" value="EAL_dom"/>
</dbReference>
<dbReference type="InterPro" id="IPR029787">
    <property type="entry name" value="Nucleotide_cyclase"/>
</dbReference>
<dbReference type="InterPro" id="IPR000160">
    <property type="entry name" value="GGDEF_dom"/>
</dbReference>
<keyword evidence="5" id="KW-1185">Reference proteome</keyword>
<gene>
    <name evidence="4" type="ORF">EJ063_08155</name>
</gene>
<dbReference type="OrthoDB" id="1316910at2"/>
<dbReference type="SMART" id="SM00052">
    <property type="entry name" value="EAL"/>
    <property type="match status" value="1"/>
</dbReference>
<dbReference type="InterPro" id="IPR035919">
    <property type="entry name" value="EAL_sf"/>
</dbReference>
<feature type="transmembrane region" description="Helical" evidence="1">
    <location>
        <begin position="42"/>
        <end position="60"/>
    </location>
</feature>